<dbReference type="GO" id="GO:0031177">
    <property type="term" value="F:phosphopantetheine binding"/>
    <property type="evidence" value="ECO:0007669"/>
    <property type="project" value="TreeGrafter"/>
</dbReference>
<dbReference type="Gene3D" id="3.30.559.10">
    <property type="entry name" value="Chloramphenicol acetyltransferase-like domain"/>
    <property type="match status" value="1"/>
</dbReference>
<evidence type="ECO:0000256" key="1">
    <source>
        <dbReference type="SAM" id="MobiDB-lite"/>
    </source>
</evidence>
<name>S3ZAT1_9ACTN</name>
<feature type="domain" description="Condensation" evidence="2">
    <location>
        <begin position="196"/>
        <end position="527"/>
    </location>
</feature>
<accession>S3ZAT1</accession>
<gene>
    <name evidence="3" type="ORF">STRAU_7250</name>
</gene>
<dbReference type="InterPro" id="IPR023213">
    <property type="entry name" value="CAT-like_dom_sf"/>
</dbReference>
<organism evidence="3 4">
    <name type="scientific">Streptomyces aurantiacus JA 4570</name>
    <dbReference type="NCBI Taxonomy" id="1286094"/>
    <lineage>
        <taxon>Bacteria</taxon>
        <taxon>Bacillati</taxon>
        <taxon>Actinomycetota</taxon>
        <taxon>Actinomycetes</taxon>
        <taxon>Kitasatosporales</taxon>
        <taxon>Streptomycetaceae</taxon>
        <taxon>Streptomyces</taxon>
        <taxon>Streptomyces aurantiacus group</taxon>
    </lineage>
</organism>
<dbReference type="AlphaFoldDB" id="S3ZAT1"/>
<dbReference type="SUPFAM" id="SSF52777">
    <property type="entry name" value="CoA-dependent acyltransferases"/>
    <property type="match status" value="2"/>
</dbReference>
<feature type="compositionally biased region" description="Gly residues" evidence="1">
    <location>
        <begin position="144"/>
        <end position="177"/>
    </location>
</feature>
<feature type="region of interest" description="Disordered" evidence="1">
    <location>
        <begin position="136"/>
        <end position="189"/>
    </location>
</feature>
<dbReference type="Pfam" id="PF00668">
    <property type="entry name" value="Condensation"/>
    <property type="match status" value="1"/>
</dbReference>
<dbReference type="Gene3D" id="3.30.559.30">
    <property type="entry name" value="Nonribosomal peptide synthetase, condensation domain"/>
    <property type="match status" value="1"/>
</dbReference>
<comment type="caution">
    <text evidence="3">The sequence shown here is derived from an EMBL/GenBank/DDBJ whole genome shotgun (WGS) entry which is preliminary data.</text>
</comment>
<protein>
    <recommendedName>
        <fullName evidence="2">Condensation domain-containing protein</fullName>
    </recommendedName>
</protein>
<feature type="region of interest" description="Disordered" evidence="1">
    <location>
        <begin position="91"/>
        <end position="110"/>
    </location>
</feature>
<evidence type="ECO:0000313" key="3">
    <source>
        <dbReference type="EMBL" id="EPH39674.1"/>
    </source>
</evidence>
<evidence type="ECO:0000259" key="2">
    <source>
        <dbReference type="Pfam" id="PF00668"/>
    </source>
</evidence>
<evidence type="ECO:0000313" key="4">
    <source>
        <dbReference type="Proteomes" id="UP000014629"/>
    </source>
</evidence>
<dbReference type="Proteomes" id="UP000014629">
    <property type="component" value="Unassembled WGS sequence"/>
</dbReference>
<reference evidence="3 4" key="1">
    <citation type="submission" date="2013-02" db="EMBL/GenBank/DDBJ databases">
        <title>Draft Genome Sequence of Streptomyces aurantiacus, Which Produces Setomimycin.</title>
        <authorList>
            <person name="Gruening B.A."/>
            <person name="Praeg A."/>
            <person name="Erxleben A."/>
            <person name="Guenther S."/>
            <person name="Mueller M."/>
        </authorList>
    </citation>
    <scope>NUCLEOTIDE SEQUENCE [LARGE SCALE GENOMIC DNA]</scope>
    <source>
        <strain evidence="3 4">JA 4570</strain>
    </source>
</reference>
<proteinExistence type="predicted"/>
<dbReference type="PATRIC" id="fig|1286094.4.peg.7174"/>
<dbReference type="GO" id="GO:0003824">
    <property type="term" value="F:catalytic activity"/>
    <property type="evidence" value="ECO:0007669"/>
    <property type="project" value="InterPro"/>
</dbReference>
<feature type="compositionally biased region" description="Low complexity" evidence="1">
    <location>
        <begin position="91"/>
        <end position="108"/>
    </location>
</feature>
<keyword evidence="4" id="KW-1185">Reference proteome</keyword>
<dbReference type="EMBL" id="AOPZ01000503">
    <property type="protein sequence ID" value="EPH39674.1"/>
    <property type="molecule type" value="Genomic_DNA"/>
</dbReference>
<dbReference type="GO" id="GO:0008610">
    <property type="term" value="P:lipid biosynthetic process"/>
    <property type="evidence" value="ECO:0007669"/>
    <property type="project" value="UniProtKB-ARBA"/>
</dbReference>
<dbReference type="InterPro" id="IPR001242">
    <property type="entry name" value="Condensation_dom"/>
</dbReference>
<dbReference type="GO" id="GO:0044550">
    <property type="term" value="P:secondary metabolite biosynthetic process"/>
    <property type="evidence" value="ECO:0007669"/>
    <property type="project" value="TreeGrafter"/>
</dbReference>
<dbReference type="PANTHER" id="PTHR45527:SF1">
    <property type="entry name" value="FATTY ACID SYNTHASE"/>
    <property type="match status" value="1"/>
</dbReference>
<dbReference type="GO" id="GO:0043041">
    <property type="term" value="P:amino acid activation for nonribosomal peptide biosynthetic process"/>
    <property type="evidence" value="ECO:0007669"/>
    <property type="project" value="TreeGrafter"/>
</dbReference>
<dbReference type="GO" id="GO:0005737">
    <property type="term" value="C:cytoplasm"/>
    <property type="evidence" value="ECO:0007669"/>
    <property type="project" value="TreeGrafter"/>
</dbReference>
<dbReference type="RefSeq" id="WP_016645356.1">
    <property type="nucleotide sequence ID" value="NZ_AOPZ01000503.1"/>
</dbReference>
<sequence>MTVERTMAVSLTAVLAVNGPAGDAPCTLELRGPLPAPLLDAALARLAADTPRPCEPAPPAVRHKPGHHVLHGTADYPLGALADLLTAATGTENTGAENTGNTGNTGAAGFEGGGYEEPGYAGYGYAGGGQAAYGDGDDARTSGTGTGTRTGTGTGAGTGTGTGAGAGAGAGGSGGGVPRRALPRRVPPLRLPEPLALTALQRDLLTATADFPHQQIAQLLRRWHGPLDTGRFTAAWQRVFDHESVLRAALVFDPHPRLALHAHARPDIRRHRHGTLTRQALMEQERRRGFEPGRAGLLRAALLEGRPPEPYGGCVAPTDVVLTYHRALLDGASVRLLLQEFYRAYLAAGFGHGGERRPDLRDYQHWLAAQDPAPARDFWTATPAGTGAGLPLAGAGELTGRRGTGRTLARLTRAESARLAHWAARWGATPSSALQAVWAMLLFAAAGTGARPAPVTFAVTVSGRGIAMEGIERVPGPLESPLPLSLPVDPAAPVGALLRAVRDRVLDMTAYEWVCAGQIRHWHQHPRTGTGFGSGSGGAGAGGPATLLSFAHHPRPPQGLAGELAAQGIHVEDTGPAGGPGAFALAVLAHHDSTGDLVLSAVHDRARLHDDQAAQLLAHSARLLRELPAGADESTTIAQALSPLARTTAPRLYPRAPLAPQRLLALRGAARPGAGTICLIAPPGTPEHCHSDLARRYQGPQALSVLRADAARIPECLRALAPLLAPGERLVLGGFSGAGALALELARHIAAARGRAPLVVLGAPHAAGESRIRELARALAAAARRPR</sequence>
<dbReference type="PANTHER" id="PTHR45527">
    <property type="entry name" value="NONRIBOSOMAL PEPTIDE SYNTHETASE"/>
    <property type="match status" value="1"/>
</dbReference>